<evidence type="ECO:0000256" key="1">
    <source>
        <dbReference type="SAM" id="MobiDB-lite"/>
    </source>
</evidence>
<dbReference type="WBParaSite" id="Hba_17742">
    <property type="protein sequence ID" value="Hba_17742"/>
    <property type="gene ID" value="Hba_17742"/>
</dbReference>
<name>A0A1I7XJ09_HETBA</name>
<feature type="compositionally biased region" description="Low complexity" evidence="1">
    <location>
        <begin position="259"/>
        <end position="277"/>
    </location>
</feature>
<evidence type="ECO:0000313" key="4">
    <source>
        <dbReference type="WBParaSite" id="Hba_17742"/>
    </source>
</evidence>
<dbReference type="InterPro" id="IPR011993">
    <property type="entry name" value="PH-like_dom_sf"/>
</dbReference>
<dbReference type="AlphaFoldDB" id="A0A1I7XJ09"/>
<accession>A0A1I7XJ09</accession>
<dbReference type="Pfam" id="PF09380">
    <property type="entry name" value="FERM_C"/>
    <property type="match status" value="1"/>
</dbReference>
<protein>
    <submittedName>
        <fullName evidence="4">FERM domain-containing protein</fullName>
    </submittedName>
</protein>
<feature type="domain" description="FERM C-terminal PH-like" evidence="2">
    <location>
        <begin position="1"/>
        <end position="38"/>
    </location>
</feature>
<dbReference type="Gene3D" id="2.30.29.30">
    <property type="entry name" value="Pleckstrin-homology domain (PH domain)/Phosphotyrosine-binding domain (PTB)"/>
    <property type="match status" value="1"/>
</dbReference>
<keyword evidence="3" id="KW-1185">Reference proteome</keyword>
<evidence type="ECO:0000259" key="2">
    <source>
        <dbReference type="Pfam" id="PF09380"/>
    </source>
</evidence>
<reference evidence="4" key="1">
    <citation type="submission" date="2016-11" db="UniProtKB">
        <authorList>
            <consortium name="WormBaseParasite"/>
        </authorList>
    </citation>
    <scope>IDENTIFICATION</scope>
</reference>
<organism evidence="3 4">
    <name type="scientific">Heterorhabditis bacteriophora</name>
    <name type="common">Entomopathogenic nematode worm</name>
    <dbReference type="NCBI Taxonomy" id="37862"/>
    <lineage>
        <taxon>Eukaryota</taxon>
        <taxon>Metazoa</taxon>
        <taxon>Ecdysozoa</taxon>
        <taxon>Nematoda</taxon>
        <taxon>Chromadorea</taxon>
        <taxon>Rhabditida</taxon>
        <taxon>Rhabditina</taxon>
        <taxon>Rhabditomorpha</taxon>
        <taxon>Strongyloidea</taxon>
        <taxon>Heterorhabditidae</taxon>
        <taxon>Heterorhabditis</taxon>
    </lineage>
</organism>
<proteinExistence type="predicted"/>
<sequence>MLVFDGGQKIGLFFWEKIQKLDFKNKKITLVVEEDADQSVRPDPIRLVISILTMKVFIYRGRTEYETVHKDGGARLSRRTTSSFERRPSQRYGPRQSHAASRQLKRAELKEQVACSLLPSSITTGELISTLNVAENAANLGASTSLVPTTAPQGPNTILHVSSLGKVAAAEARLDNLIFSQSTMPSRIPTSDLNKGTSATLPVVTANHITMIPIDGSCTEQQSPSPPENAQLIPDASPTASSNHGSRIPKYVVSPAQNSEVESISSQATSSSEVEQSPLKRDIMAEEETEQDILDTENLAPYAITNPATKVNTNTGIPKLSKSRLPTVKNTIHASNKTSIPNQPTVSRIPKMSSSTSGLRSCAPNSGFGGTSSGVTYIPVIKTGISSTQSRVITEL</sequence>
<feature type="compositionally biased region" description="Polar residues" evidence="1">
    <location>
        <begin position="335"/>
        <end position="359"/>
    </location>
</feature>
<feature type="region of interest" description="Disordered" evidence="1">
    <location>
        <begin position="70"/>
        <end position="102"/>
    </location>
</feature>
<dbReference type="Proteomes" id="UP000095283">
    <property type="component" value="Unplaced"/>
</dbReference>
<dbReference type="InterPro" id="IPR018980">
    <property type="entry name" value="FERM_PH-like_C"/>
</dbReference>
<feature type="region of interest" description="Disordered" evidence="1">
    <location>
        <begin position="335"/>
        <end position="362"/>
    </location>
</feature>
<feature type="region of interest" description="Disordered" evidence="1">
    <location>
        <begin position="216"/>
        <end position="279"/>
    </location>
</feature>
<evidence type="ECO:0000313" key="3">
    <source>
        <dbReference type="Proteomes" id="UP000095283"/>
    </source>
</evidence>